<protein>
    <recommendedName>
        <fullName evidence="4">Serine/threonine-protein phosphatase 4 regulatory subunit 3-like central domain-containing protein</fullName>
    </recommendedName>
</protein>
<feature type="region of interest" description="Disordered" evidence="3">
    <location>
        <begin position="272"/>
        <end position="339"/>
    </location>
</feature>
<sequence>MLTQNRLPAHHPPAAPAAKPATAKTPRRSTTAQPTRRHQQKTPACKPVTDAEVAALIVCSATPIPGLHGRKSKSTGSRKASCWPITRHKFLIWAARDPLASTDSITLYLLVLEAARTATHHLFAPIMPQLSNQSLLLDPSVQAAVSSLDPNFAAKASASANQTGNSIARITSAPSTNPNSSRGQDNSEVNNLWGRFFKDLSASGPSLPPKPSFLPAKPPQCTVALSSERHTLSQVESSEKMPLRGDLRKKIPDSSGTEDIFCIGDHLPLAHQLRPDPAKDQNNNRGLYKPPKQARRLSESSEDPPLALPPAPPACRKKPKTDHPNHPHNPPAVDLSVEHDKRDELVGVRGPELPIYDRISVFTETRVPEICQQLLEALRLQNTSPVKVYELQAQTWIDRGTGHCIGIYEPPDSNNQDKPPPIARLEVRQEPTDSSPGGQLLLQSQNNLETNLRPRNQKLPPAVASQLPTPHHGQRAVGSTKNNKPRSSSGPNQMGQTWHSHLPPLKAAKKSGHSYAMSRAGSSNYPTQLTRILASINPYRPLNRQTETTDPILDQQQSPDDLTKTRLINTGHVSPSSAYNHLLKPNLHHISLQQFSQLPEPSLANLSEIENLIKSSSCSSIGRERISTLILKKDYVRKLEPVRIEAEDLESLKDLHTLCMLLQSILMLNDAAIYEYCLQDDIVLIAASILDYDPEFGNQKASYHADLSDPTRFKEVVPIRDEQIKAKIHLTYRLQYFKDIILARIMDDSTFSIINSMLFFNQVEIVQYLHSSDHFMRELFGIFDMGATDPLPAGSSSPIIGPPLPPSMVSERANSKLDGPALLDRKIDTIMFLQQLCAMAKHLQAPSRISFFRSLAERGILKVIEFGLSKQELIKPVIDSTVVEGESSREIAKTREAREDEAMIKSVVCEVLMTIIDYDPSSVRGYCLKQRQEGTQTLAESLIELLISETDLGLKVQLTDALRTLLDISGTGLGNPSNSLSFADSNGPLKRDEDPDNERFLQFFYDHCVHILASPLLKLPELNPYAPPSERETVSLSPLEAATFNHLCEMICFIIVQHSFRSKYFILSTNLLNKIGSLLTIIGPRSAPALTTKAKPSKDSERNEVSPPAPAQTRKNSYKYLELVGLKILKTCFNKKDQFYDRALIKNSLIDLVVLDIFVAQDGKDNLVSSACLELFENIRLNNPKPILNHLMDKRPDVIRLLAQKFTTFQSLIQRWEQNNDPQNAPGSGPAQSSSSNNTEENAAHNVRNIGSWSRSQTLDAEEENYFNDSDEETEEVGDVMIASTSRTGGGMIGTRGMGQHKRQRSMTGVNPDMIRDLSGDKVGQEAGPPKPEGGVKPLVDYPDEDDEGATAPSSDASPTPVKSSEVEPGLSGELPPTARLGERRRREEDEEDLNGLGGLLGGSGGRESKRGRRSVPMARAGAAQSIPPLLAPQTPAGDSAGLASLKTAPPTANKSLVFGPKKIVFSLASSSLIAAASSASSAPPSAPTMASSSSTATPQPPKSTDKDPADGPSRSSSIAPASAPAAGPPQPSPASSLAAPALASPPLPDPSSSAPSALSSSSPAPTDVVLVQET</sequence>
<gene>
    <name evidence="5" type="ORF">PtA15_9A634</name>
</gene>
<proteinExistence type="predicted"/>
<feature type="compositionally biased region" description="Low complexity" evidence="3">
    <location>
        <begin position="1534"/>
        <end position="1543"/>
    </location>
</feature>
<feature type="compositionally biased region" description="Basic and acidic residues" evidence="3">
    <location>
        <begin position="1314"/>
        <end position="1324"/>
    </location>
</feature>
<dbReference type="InterPro" id="IPR051137">
    <property type="entry name" value="PP4R3-like"/>
</dbReference>
<dbReference type="PANTHER" id="PTHR23318">
    <property type="entry name" value="ATP SYNTHASE GAMMA-RELATED"/>
    <property type="match status" value="1"/>
</dbReference>
<feature type="compositionally biased region" description="Low complexity" evidence="3">
    <location>
        <begin position="1551"/>
        <end position="1566"/>
    </location>
</feature>
<dbReference type="Proteomes" id="UP001164743">
    <property type="component" value="Chromosome 9A"/>
</dbReference>
<feature type="compositionally biased region" description="Gly residues" evidence="3">
    <location>
        <begin position="1396"/>
        <end position="1406"/>
    </location>
</feature>
<comment type="subcellular location">
    <subcellularLocation>
        <location evidence="1">Nucleus</location>
    </subcellularLocation>
</comment>
<feature type="compositionally biased region" description="Low complexity" evidence="3">
    <location>
        <begin position="1513"/>
        <end position="1526"/>
    </location>
</feature>
<feature type="compositionally biased region" description="Basic and acidic residues" evidence="3">
    <location>
        <begin position="227"/>
        <end position="252"/>
    </location>
</feature>
<evidence type="ECO:0000256" key="2">
    <source>
        <dbReference type="ARBA" id="ARBA00023242"/>
    </source>
</evidence>
<feature type="domain" description="Serine/threonine-protein phosphatase 4 regulatory subunit 3-like central" evidence="4">
    <location>
        <begin position="608"/>
        <end position="1080"/>
    </location>
</feature>
<dbReference type="EMBL" id="CP110429">
    <property type="protein sequence ID" value="WAQ88507.1"/>
    <property type="molecule type" value="Genomic_DNA"/>
</dbReference>
<accession>A0ABY7CVN5</accession>
<evidence type="ECO:0000256" key="3">
    <source>
        <dbReference type="SAM" id="MobiDB-lite"/>
    </source>
</evidence>
<feature type="compositionally biased region" description="Polar residues" evidence="3">
    <location>
        <begin position="1352"/>
        <end position="1363"/>
    </location>
</feature>
<evidence type="ECO:0000256" key="1">
    <source>
        <dbReference type="ARBA" id="ARBA00004123"/>
    </source>
</evidence>
<feature type="region of interest" description="Disordered" evidence="3">
    <location>
        <begin position="163"/>
        <end position="188"/>
    </location>
</feature>
<evidence type="ECO:0000313" key="6">
    <source>
        <dbReference type="Proteomes" id="UP001164743"/>
    </source>
</evidence>
<feature type="region of interest" description="Disordered" evidence="3">
    <location>
        <begin position="460"/>
        <end position="500"/>
    </location>
</feature>
<reference evidence="5" key="1">
    <citation type="submission" date="2022-10" db="EMBL/GenBank/DDBJ databases">
        <title>Puccinia triticina Genome sequencing and assembly.</title>
        <authorList>
            <person name="Li C."/>
        </authorList>
    </citation>
    <scope>NUCLEOTIDE SEQUENCE</scope>
    <source>
        <strain evidence="5">Pt15</strain>
    </source>
</reference>
<feature type="region of interest" description="Disordered" evidence="3">
    <location>
        <begin position="1476"/>
        <end position="1575"/>
    </location>
</feature>
<dbReference type="GeneID" id="77813759"/>
<feature type="compositionally biased region" description="Polar residues" evidence="3">
    <location>
        <begin position="477"/>
        <end position="499"/>
    </location>
</feature>
<dbReference type="InterPro" id="IPR011993">
    <property type="entry name" value="PH-like_dom_sf"/>
</dbReference>
<dbReference type="Gene3D" id="2.30.29.30">
    <property type="entry name" value="Pleckstrin-homology domain (PH domain)/Phosphotyrosine-binding domain (PTB)"/>
    <property type="match status" value="1"/>
</dbReference>
<dbReference type="InterPro" id="IPR006887">
    <property type="entry name" value="P4R3-like_central_dom"/>
</dbReference>
<feature type="region of interest" description="Disordered" evidence="3">
    <location>
        <begin position="1"/>
        <end position="46"/>
    </location>
</feature>
<feature type="compositionally biased region" description="Gly residues" evidence="3">
    <location>
        <begin position="1288"/>
        <end position="1297"/>
    </location>
</feature>
<feature type="region of interest" description="Disordered" evidence="3">
    <location>
        <begin position="1219"/>
        <end position="1257"/>
    </location>
</feature>
<dbReference type="RefSeq" id="XP_053024062.1">
    <property type="nucleotide sequence ID" value="XM_053172864.1"/>
</dbReference>
<feature type="compositionally biased region" description="Low complexity" evidence="3">
    <location>
        <begin position="1476"/>
        <end position="1498"/>
    </location>
</feature>
<name>A0ABY7CVN5_9BASI</name>
<keyword evidence="2" id="KW-0539">Nucleus</keyword>
<organism evidence="5 6">
    <name type="scientific">Puccinia triticina</name>
    <dbReference type="NCBI Taxonomy" id="208348"/>
    <lineage>
        <taxon>Eukaryota</taxon>
        <taxon>Fungi</taxon>
        <taxon>Dikarya</taxon>
        <taxon>Basidiomycota</taxon>
        <taxon>Pucciniomycotina</taxon>
        <taxon>Pucciniomycetes</taxon>
        <taxon>Pucciniales</taxon>
        <taxon>Pucciniaceae</taxon>
        <taxon>Puccinia</taxon>
    </lineage>
</organism>
<dbReference type="Pfam" id="PF04802">
    <property type="entry name" value="PP4R3"/>
    <property type="match status" value="2"/>
</dbReference>
<dbReference type="PANTHER" id="PTHR23318:SF0">
    <property type="entry name" value="SERINE_THREONINE-PROTEIN PHOSPHATASE 4 REGULATORY SUBUNIT 3"/>
    <property type="match status" value="1"/>
</dbReference>
<evidence type="ECO:0000313" key="5">
    <source>
        <dbReference type="EMBL" id="WAQ88507.1"/>
    </source>
</evidence>
<feature type="region of interest" description="Disordered" evidence="3">
    <location>
        <begin position="227"/>
        <end position="256"/>
    </location>
</feature>
<keyword evidence="6" id="KW-1185">Reference proteome</keyword>
<evidence type="ECO:0000259" key="4">
    <source>
        <dbReference type="Pfam" id="PF04802"/>
    </source>
</evidence>
<feature type="domain" description="Serine/threonine-protein phosphatase 4 regulatory subunit 3-like central" evidence="4">
    <location>
        <begin position="1115"/>
        <end position="1218"/>
    </location>
</feature>
<feature type="compositionally biased region" description="Low complexity" evidence="3">
    <location>
        <begin position="1224"/>
        <end position="1246"/>
    </location>
</feature>
<feature type="region of interest" description="Disordered" evidence="3">
    <location>
        <begin position="1284"/>
        <end position="1458"/>
    </location>
</feature>
<feature type="region of interest" description="Disordered" evidence="3">
    <location>
        <begin position="1090"/>
        <end position="1113"/>
    </location>
</feature>